<dbReference type="Proteomes" id="UP000018144">
    <property type="component" value="Unassembled WGS sequence"/>
</dbReference>
<protein>
    <submittedName>
        <fullName evidence="3">Uncharacterized protein</fullName>
    </submittedName>
</protein>
<feature type="region of interest" description="Disordered" evidence="2">
    <location>
        <begin position="1"/>
        <end position="60"/>
    </location>
</feature>
<dbReference type="GO" id="GO:0000387">
    <property type="term" value="P:spliceosomal snRNP assembly"/>
    <property type="evidence" value="ECO:0007669"/>
    <property type="project" value="InterPro"/>
</dbReference>
<gene>
    <name evidence="3" type="ORF">PCON_06085</name>
</gene>
<feature type="compositionally biased region" description="Acidic residues" evidence="2">
    <location>
        <begin position="306"/>
        <end position="334"/>
    </location>
</feature>
<dbReference type="AlphaFoldDB" id="U4L2L4"/>
<dbReference type="PANTHER" id="PTHR12794">
    <property type="entry name" value="GEMIN2"/>
    <property type="match status" value="1"/>
</dbReference>
<dbReference type="PANTHER" id="PTHR12794:SF0">
    <property type="entry name" value="GEM-ASSOCIATED PROTEIN 2"/>
    <property type="match status" value="1"/>
</dbReference>
<sequence length="452" mass="50146">MAKRKKSNKSQNQQNQNQKRPRNDDGEHKNNQFAGSHGYIDPVTGQRGAFPGLDGDEDFFGPPMDGMDYLRMVRSEAKGVPALLLSASALAKAPPIPRERPQPPTPKRPAMPIEKDVILDYDDPSPVPTAEVPGSDEIPELDPEPEVDYDATFLFTESTSISLLPSAPATPLPLTHHITIQKFHKLRSNMASYLSPQKGPMPGWMDNRIIRQWLTHTPPKTGWIAAMRQGEILKMIKAFTYWMQWRVKVRNTATRGVARCWMLWIWGLLGRFEETRAADESVVVRELGKAAVASLKALKEGIEAAEAEAEEEYEEEVLEEEVTEEAAAEGDDGAYEPPEFMGEPSNAEVTMSAKPAAEEPEEGELEEGEEMEIEVAKPVEAPEEGEEGELEEGEEPEPKTEAPKQAASATTVEVDHQVLSIEDTMASLDMIISIVGDFFGQRDLLEDRAAMK</sequence>
<dbReference type="InterPro" id="IPR035426">
    <property type="entry name" value="Gemin2/Brr1"/>
</dbReference>
<dbReference type="OrthoDB" id="428895at2759"/>
<dbReference type="EMBL" id="HF935291">
    <property type="protein sequence ID" value="CCX06498.1"/>
    <property type="molecule type" value="Genomic_DNA"/>
</dbReference>
<feature type="compositionally biased region" description="Acidic residues" evidence="2">
    <location>
        <begin position="381"/>
        <end position="395"/>
    </location>
</feature>
<accession>U4L2L4</accession>
<dbReference type="Pfam" id="PF04938">
    <property type="entry name" value="SIP1"/>
    <property type="match status" value="1"/>
</dbReference>
<feature type="compositionally biased region" description="Acidic residues" evidence="2">
    <location>
        <begin position="358"/>
        <end position="373"/>
    </location>
</feature>
<organism evidence="3 4">
    <name type="scientific">Pyronema omphalodes (strain CBS 100304)</name>
    <name type="common">Pyronema confluens</name>
    <dbReference type="NCBI Taxonomy" id="1076935"/>
    <lineage>
        <taxon>Eukaryota</taxon>
        <taxon>Fungi</taxon>
        <taxon>Dikarya</taxon>
        <taxon>Ascomycota</taxon>
        <taxon>Pezizomycotina</taxon>
        <taxon>Pezizomycetes</taxon>
        <taxon>Pezizales</taxon>
        <taxon>Pyronemataceae</taxon>
        <taxon>Pyronema</taxon>
    </lineage>
</organism>
<evidence type="ECO:0000313" key="3">
    <source>
        <dbReference type="EMBL" id="CCX06498.1"/>
    </source>
</evidence>
<feature type="compositionally biased region" description="Basic and acidic residues" evidence="2">
    <location>
        <begin position="21"/>
        <end position="30"/>
    </location>
</feature>
<dbReference type="GO" id="GO:0005634">
    <property type="term" value="C:nucleus"/>
    <property type="evidence" value="ECO:0007669"/>
    <property type="project" value="TreeGrafter"/>
</dbReference>
<keyword evidence="4" id="KW-1185">Reference proteome</keyword>
<dbReference type="Gene3D" id="1.20.58.1070">
    <property type="match status" value="1"/>
</dbReference>
<evidence type="ECO:0000256" key="2">
    <source>
        <dbReference type="SAM" id="MobiDB-lite"/>
    </source>
</evidence>
<reference evidence="3 4" key="1">
    <citation type="journal article" date="2013" name="PLoS Genet.">
        <title>The genome and development-dependent transcriptomes of Pyronema confluens: a window into fungal evolution.</title>
        <authorList>
            <person name="Traeger S."/>
            <person name="Altegoer F."/>
            <person name="Freitag M."/>
            <person name="Gabaldon T."/>
            <person name="Kempken F."/>
            <person name="Kumar A."/>
            <person name="Marcet-Houben M."/>
            <person name="Poggeler S."/>
            <person name="Stajich J.E."/>
            <person name="Nowrousian M."/>
        </authorList>
    </citation>
    <scope>NUCLEOTIDE SEQUENCE [LARGE SCALE GENOMIC DNA]</scope>
    <source>
        <strain evidence="4">CBS 100304</strain>
        <tissue evidence="3">Vegetative mycelium</tissue>
    </source>
</reference>
<dbReference type="GO" id="GO:0032797">
    <property type="term" value="C:SMN complex"/>
    <property type="evidence" value="ECO:0007669"/>
    <property type="project" value="TreeGrafter"/>
</dbReference>
<evidence type="ECO:0000313" key="4">
    <source>
        <dbReference type="Proteomes" id="UP000018144"/>
    </source>
</evidence>
<name>U4L2L4_PYROM</name>
<feature type="region of interest" description="Disordered" evidence="2">
    <location>
        <begin position="306"/>
        <end position="412"/>
    </location>
</feature>
<evidence type="ECO:0000256" key="1">
    <source>
        <dbReference type="ARBA" id="ARBA00025758"/>
    </source>
</evidence>
<proteinExistence type="inferred from homology"/>
<feature type="compositionally biased region" description="Low complexity" evidence="2">
    <location>
        <begin position="9"/>
        <end position="18"/>
    </location>
</feature>
<comment type="similarity">
    <text evidence="1">Belongs to the gemin-2 family.</text>
</comment>